<comment type="caution">
    <text evidence="2">The sequence shown here is derived from an EMBL/GenBank/DDBJ whole genome shotgun (WGS) entry which is preliminary data.</text>
</comment>
<protein>
    <submittedName>
        <fullName evidence="2">Uncharacterized protein</fullName>
    </submittedName>
</protein>
<evidence type="ECO:0000313" key="3">
    <source>
        <dbReference type="Proteomes" id="UP001063166"/>
    </source>
</evidence>
<feature type="compositionally biased region" description="Polar residues" evidence="1">
    <location>
        <begin position="68"/>
        <end position="78"/>
    </location>
</feature>
<reference evidence="2" key="1">
    <citation type="submission" date="2022-07" db="EMBL/GenBank/DDBJ databases">
        <title>The genome of Lyophyllum shimeji provides insight into the initial evolution of ectomycorrhizal fungal genome.</title>
        <authorList>
            <person name="Kobayashi Y."/>
            <person name="Shibata T."/>
            <person name="Hirakawa H."/>
            <person name="Shigenobu S."/>
            <person name="Nishiyama T."/>
            <person name="Yamada A."/>
            <person name="Hasebe M."/>
            <person name="Kawaguchi M."/>
        </authorList>
    </citation>
    <scope>NUCLEOTIDE SEQUENCE</scope>
    <source>
        <strain evidence="2">AT787</strain>
    </source>
</reference>
<gene>
    <name evidence="2" type="ORF">LshimejAT787_0705370</name>
</gene>
<dbReference type="OrthoDB" id="3070411at2759"/>
<feature type="compositionally biased region" description="Low complexity" evidence="1">
    <location>
        <begin position="142"/>
        <end position="168"/>
    </location>
</feature>
<organism evidence="2 3">
    <name type="scientific">Lyophyllum shimeji</name>
    <name type="common">Hon-shimeji</name>
    <name type="synonym">Tricholoma shimeji</name>
    <dbReference type="NCBI Taxonomy" id="47721"/>
    <lineage>
        <taxon>Eukaryota</taxon>
        <taxon>Fungi</taxon>
        <taxon>Dikarya</taxon>
        <taxon>Basidiomycota</taxon>
        <taxon>Agaricomycotina</taxon>
        <taxon>Agaricomycetes</taxon>
        <taxon>Agaricomycetidae</taxon>
        <taxon>Agaricales</taxon>
        <taxon>Tricholomatineae</taxon>
        <taxon>Lyophyllaceae</taxon>
        <taxon>Lyophyllum</taxon>
    </lineage>
</organism>
<feature type="compositionally biased region" description="Acidic residues" evidence="1">
    <location>
        <begin position="178"/>
        <end position="187"/>
    </location>
</feature>
<keyword evidence="3" id="KW-1185">Reference proteome</keyword>
<feature type="region of interest" description="Disordered" evidence="1">
    <location>
        <begin position="100"/>
        <end position="192"/>
    </location>
</feature>
<dbReference type="AlphaFoldDB" id="A0A9P3PP39"/>
<dbReference type="Proteomes" id="UP001063166">
    <property type="component" value="Unassembled WGS sequence"/>
</dbReference>
<dbReference type="EMBL" id="BRPK01000007">
    <property type="protein sequence ID" value="GLB40027.1"/>
    <property type="molecule type" value="Genomic_DNA"/>
</dbReference>
<proteinExistence type="predicted"/>
<accession>A0A9P3PP39</accession>
<name>A0A9P3PP39_LYOSH</name>
<evidence type="ECO:0000256" key="1">
    <source>
        <dbReference type="SAM" id="MobiDB-lite"/>
    </source>
</evidence>
<evidence type="ECO:0000313" key="2">
    <source>
        <dbReference type="EMBL" id="GLB40027.1"/>
    </source>
</evidence>
<sequence>MGPFLRDPAGPSSAAIHASASQQKHRRHAAALSFDSHSPPSAPPQNPSYPNFTQAPSKIHAGRPSMSPDPSKNWMTTNTYETTPRFSRLGMAASNVVLPTPARDYKRRASGDWRPTSLPPPSAAHLHLPQKPPPHIAHKSSLRTLSSASSSRETLPLSFPSSMVPSRRSSSDIGTVVEDSEEEEDAEREAGKASCASIGIGIGLSGELKVQKGYPLIEITPTDTHIRETPARSPPVSSRCESVAEPMPLLKKVKASWMAEGRINAPERAQQPACCQDAGAKGNAADARAGSVTSCWNRLLRRGSQFGRDPGL</sequence>
<feature type="region of interest" description="Disordered" evidence="1">
    <location>
        <begin position="1"/>
        <end position="78"/>
    </location>
</feature>
<feature type="compositionally biased region" description="Low complexity" evidence="1">
    <location>
        <begin position="12"/>
        <end position="21"/>
    </location>
</feature>